<dbReference type="SUPFAM" id="SSF48498">
    <property type="entry name" value="Tetracyclin repressor-like, C-terminal domain"/>
    <property type="match status" value="1"/>
</dbReference>
<dbReference type="RefSeq" id="WP_077588099.1">
    <property type="nucleotide sequence ID" value="NZ_CP019640.1"/>
</dbReference>
<feature type="DNA-binding region" description="H-T-H motif" evidence="4">
    <location>
        <begin position="23"/>
        <end position="42"/>
    </location>
</feature>
<keyword evidence="1" id="KW-0805">Transcription regulation</keyword>
<feature type="domain" description="HTH tetR-type" evidence="5">
    <location>
        <begin position="1"/>
        <end position="60"/>
    </location>
</feature>
<dbReference type="PRINTS" id="PR00455">
    <property type="entry name" value="HTHTETR"/>
</dbReference>
<dbReference type="InterPro" id="IPR050109">
    <property type="entry name" value="HTH-type_TetR-like_transc_reg"/>
</dbReference>
<evidence type="ECO:0000256" key="4">
    <source>
        <dbReference type="PROSITE-ProRule" id="PRU00335"/>
    </source>
</evidence>
<evidence type="ECO:0000259" key="5">
    <source>
        <dbReference type="PROSITE" id="PS50977"/>
    </source>
</evidence>
<dbReference type="PANTHER" id="PTHR30055">
    <property type="entry name" value="HTH-TYPE TRANSCRIPTIONAL REGULATOR RUTR"/>
    <property type="match status" value="1"/>
</dbReference>
<accession>A0A1Q2KVT2</accession>
<evidence type="ECO:0000256" key="2">
    <source>
        <dbReference type="ARBA" id="ARBA00023125"/>
    </source>
</evidence>
<dbReference type="GO" id="GO:0003700">
    <property type="term" value="F:DNA-binding transcription factor activity"/>
    <property type="evidence" value="ECO:0007669"/>
    <property type="project" value="TreeGrafter"/>
</dbReference>
<evidence type="ECO:0000313" key="7">
    <source>
        <dbReference type="Proteomes" id="UP000188184"/>
    </source>
</evidence>
<dbReference type="Gene3D" id="1.10.357.10">
    <property type="entry name" value="Tetracycline Repressor, domain 2"/>
    <property type="match status" value="1"/>
</dbReference>
<sequence length="189" mass="21761">MTSQSIKDAALVLFAEHGYNGTSLSQIAAETGLKKQSIYSHFESKDALFLQVLKDTFSAELHNRETYVNEQFDNPLDEFLLDAVRSTIDRFEHDSRLKFWLRVSFFPPAHLYEQTVKLVYSYIDQVDELYLKRFEQAVEQKEITRQDAKTATLAFSALIDSICVELVYGGAERTERKLEAAWAVYWAGI</sequence>
<dbReference type="InterPro" id="IPR001647">
    <property type="entry name" value="HTH_TetR"/>
</dbReference>
<dbReference type="InterPro" id="IPR036271">
    <property type="entry name" value="Tet_transcr_reg_TetR-rel_C_sf"/>
</dbReference>
<keyword evidence="7" id="KW-1185">Reference proteome</keyword>
<dbReference type="PANTHER" id="PTHR30055:SF238">
    <property type="entry name" value="MYCOFACTOCIN BIOSYNTHESIS TRANSCRIPTIONAL REGULATOR MFTR-RELATED"/>
    <property type="match status" value="1"/>
</dbReference>
<dbReference type="SUPFAM" id="SSF46689">
    <property type="entry name" value="Homeodomain-like"/>
    <property type="match status" value="1"/>
</dbReference>
<keyword evidence="3" id="KW-0804">Transcription</keyword>
<evidence type="ECO:0000256" key="1">
    <source>
        <dbReference type="ARBA" id="ARBA00023015"/>
    </source>
</evidence>
<dbReference type="Gene3D" id="1.10.10.60">
    <property type="entry name" value="Homeodomain-like"/>
    <property type="match status" value="1"/>
</dbReference>
<proteinExistence type="predicted"/>
<reference evidence="6 7" key="1">
    <citation type="submission" date="2017-02" db="EMBL/GenBank/DDBJ databases">
        <title>The complete genomic sequence of a novel cold adapted crude oil-degrading bacterium Planococcus qaidamina Y42.</title>
        <authorList>
            <person name="Yang R."/>
        </authorList>
    </citation>
    <scope>NUCLEOTIDE SEQUENCE [LARGE SCALE GENOMIC DNA]</scope>
    <source>
        <strain evidence="6 7">Y42</strain>
    </source>
</reference>
<dbReference type="OrthoDB" id="509229at2"/>
<dbReference type="KEGG" id="pmar:B0X71_03260"/>
<protein>
    <submittedName>
        <fullName evidence="6">TetR family transcriptional regulator</fullName>
    </submittedName>
</protein>
<name>A0A1Q2KVT2_9BACL</name>
<dbReference type="Pfam" id="PF00440">
    <property type="entry name" value="TetR_N"/>
    <property type="match status" value="1"/>
</dbReference>
<dbReference type="PROSITE" id="PS50977">
    <property type="entry name" value="HTH_TETR_2"/>
    <property type="match status" value="1"/>
</dbReference>
<gene>
    <name evidence="6" type="ORF">B0X71_03260</name>
</gene>
<dbReference type="GO" id="GO:0000976">
    <property type="term" value="F:transcription cis-regulatory region binding"/>
    <property type="evidence" value="ECO:0007669"/>
    <property type="project" value="TreeGrafter"/>
</dbReference>
<dbReference type="EMBL" id="CP019640">
    <property type="protein sequence ID" value="AQQ52226.1"/>
    <property type="molecule type" value="Genomic_DNA"/>
</dbReference>
<evidence type="ECO:0000313" key="6">
    <source>
        <dbReference type="EMBL" id="AQQ52226.1"/>
    </source>
</evidence>
<keyword evidence="2 4" id="KW-0238">DNA-binding</keyword>
<dbReference type="Proteomes" id="UP000188184">
    <property type="component" value="Chromosome"/>
</dbReference>
<evidence type="ECO:0000256" key="3">
    <source>
        <dbReference type="ARBA" id="ARBA00023163"/>
    </source>
</evidence>
<dbReference type="AlphaFoldDB" id="A0A1Q2KVT2"/>
<organism evidence="6 7">
    <name type="scientific">Planococcus lenghuensis</name>
    <dbReference type="NCBI Taxonomy" id="2213202"/>
    <lineage>
        <taxon>Bacteria</taxon>
        <taxon>Bacillati</taxon>
        <taxon>Bacillota</taxon>
        <taxon>Bacilli</taxon>
        <taxon>Bacillales</taxon>
        <taxon>Caryophanaceae</taxon>
        <taxon>Planococcus</taxon>
    </lineage>
</organism>
<dbReference type="InterPro" id="IPR009057">
    <property type="entry name" value="Homeodomain-like_sf"/>
</dbReference>